<reference evidence="15 16" key="1">
    <citation type="submission" date="2020-08" db="EMBL/GenBank/DDBJ databases">
        <title>Genomic Encyclopedia of Type Strains, Phase IV (KMG-IV): sequencing the most valuable type-strain genomes for metagenomic binning, comparative biology and taxonomic classification.</title>
        <authorList>
            <person name="Goeker M."/>
        </authorList>
    </citation>
    <scope>NUCLEOTIDE SEQUENCE [LARGE SCALE GENOMIC DNA]</scope>
    <source>
        <strain evidence="15 16">DSM 26287</strain>
    </source>
</reference>
<feature type="active site" description="Proton acceptor" evidence="8 9">
    <location>
        <position position="173"/>
    </location>
</feature>
<dbReference type="SUPFAM" id="SSF53223">
    <property type="entry name" value="Aminoacid dehydrogenase-like, N-terminal domain"/>
    <property type="match status" value="1"/>
</dbReference>
<dbReference type="SUPFAM" id="SSF51735">
    <property type="entry name" value="NAD(P)-binding Rossmann-fold domains"/>
    <property type="match status" value="1"/>
</dbReference>
<protein>
    <recommendedName>
        <fullName evidence="8">NAD-dependent malic enzyme</fullName>
        <shortName evidence="8">NAD-ME</shortName>
        <ecNumber evidence="8">1.1.1.38</ecNumber>
    </recommendedName>
</protein>
<dbReference type="SMART" id="SM00919">
    <property type="entry name" value="Malic_M"/>
    <property type="match status" value="1"/>
</dbReference>
<feature type="binding site" evidence="8 11">
    <location>
        <position position="245"/>
    </location>
    <ligand>
        <name>a divalent metal cation</name>
        <dbReference type="ChEBI" id="CHEBI:60240"/>
    </ligand>
</feature>
<dbReference type="InterPro" id="IPR012302">
    <property type="entry name" value="Malic_NAD-bd"/>
</dbReference>
<dbReference type="PANTHER" id="PTHR23406:SF34">
    <property type="entry name" value="NAD-DEPENDENT MALIC ENZYME, MITOCHONDRIAL"/>
    <property type="match status" value="1"/>
</dbReference>
<comment type="similarity">
    <text evidence="2 8 12">Belongs to the malic enzymes family.</text>
</comment>
<evidence type="ECO:0000256" key="7">
    <source>
        <dbReference type="ARBA" id="ARBA00052591"/>
    </source>
</evidence>
<evidence type="ECO:0000313" key="16">
    <source>
        <dbReference type="Proteomes" id="UP000537141"/>
    </source>
</evidence>
<dbReference type="Pfam" id="PF00390">
    <property type="entry name" value="malic"/>
    <property type="match status" value="1"/>
</dbReference>
<keyword evidence="16" id="KW-1185">Reference proteome</keyword>
<evidence type="ECO:0000256" key="12">
    <source>
        <dbReference type="RuleBase" id="RU003427"/>
    </source>
</evidence>
<dbReference type="GO" id="GO:0008948">
    <property type="term" value="F:oxaloacetate decarboxylase activity"/>
    <property type="evidence" value="ECO:0007669"/>
    <property type="project" value="UniProtKB-UniRule"/>
</dbReference>
<feature type="domain" description="Malic enzyme N-terminal" evidence="14">
    <location>
        <begin position="79"/>
        <end position="259"/>
    </location>
</feature>
<dbReference type="EC" id="1.1.1.38" evidence="8"/>
<dbReference type="Proteomes" id="UP000537141">
    <property type="component" value="Unassembled WGS sequence"/>
</dbReference>
<feature type="binding site" evidence="8 11">
    <location>
        <position position="268"/>
    </location>
    <ligand>
        <name>a divalent metal cation</name>
        <dbReference type="ChEBI" id="CHEBI:60240"/>
    </ligand>
</feature>
<dbReference type="GO" id="GO:0051287">
    <property type="term" value="F:NAD binding"/>
    <property type="evidence" value="ECO:0007669"/>
    <property type="project" value="InterPro"/>
</dbReference>
<comment type="cofactor">
    <cofactor evidence="1">
        <name>Mn(2+)</name>
        <dbReference type="ChEBI" id="CHEBI:29035"/>
    </cofactor>
</comment>
<dbReference type="InterPro" id="IPR001891">
    <property type="entry name" value="Malic_OxRdtase"/>
</dbReference>
<evidence type="ECO:0000256" key="8">
    <source>
        <dbReference type="HAMAP-Rule" id="MF_01619"/>
    </source>
</evidence>
<comment type="cofactor">
    <cofactor evidence="8 11">
        <name>Mg(2+)</name>
        <dbReference type="ChEBI" id="CHEBI:18420"/>
    </cofactor>
    <cofactor evidence="8 11">
        <name>Mn(2+)</name>
        <dbReference type="ChEBI" id="CHEBI:29035"/>
    </cofactor>
    <text evidence="8 11">Divalent metal cations. Prefers magnesium or manganese.</text>
</comment>
<feature type="binding site" evidence="8">
    <location>
        <position position="155"/>
    </location>
    <ligand>
        <name>NAD(+)</name>
        <dbReference type="ChEBI" id="CHEBI:57540"/>
    </ligand>
</feature>
<dbReference type="InterPro" id="IPR015884">
    <property type="entry name" value="Malic_enzyme_CS"/>
</dbReference>
<comment type="caution">
    <text evidence="15">The sequence shown here is derived from an EMBL/GenBank/DDBJ whole genome shotgun (WGS) entry which is preliminary data.</text>
</comment>
<comment type="catalytic activity">
    <reaction evidence="7 8">
        <text>(S)-malate + NAD(+) = pyruvate + CO2 + NADH</text>
        <dbReference type="Rhea" id="RHEA:12653"/>
        <dbReference type="ChEBI" id="CHEBI:15361"/>
        <dbReference type="ChEBI" id="CHEBI:15589"/>
        <dbReference type="ChEBI" id="CHEBI:16526"/>
        <dbReference type="ChEBI" id="CHEBI:57540"/>
        <dbReference type="ChEBI" id="CHEBI:57945"/>
        <dbReference type="EC" id="1.1.1.38"/>
    </reaction>
</comment>
<evidence type="ECO:0000256" key="11">
    <source>
        <dbReference type="PIRSR" id="PIRSR000106-3"/>
    </source>
</evidence>
<evidence type="ECO:0000256" key="6">
    <source>
        <dbReference type="ARBA" id="ARBA00050168"/>
    </source>
</evidence>
<name>A0A7X0TT30_9GAMM</name>
<dbReference type="GO" id="GO:0005829">
    <property type="term" value="C:cytosol"/>
    <property type="evidence" value="ECO:0007669"/>
    <property type="project" value="TreeGrafter"/>
</dbReference>
<dbReference type="GO" id="GO:0046872">
    <property type="term" value="F:metal ion binding"/>
    <property type="evidence" value="ECO:0007669"/>
    <property type="project" value="UniProtKB-KW"/>
</dbReference>
<feature type="binding site" evidence="10">
    <location>
        <position position="460"/>
    </location>
    <ligand>
        <name>(S)-malate</name>
        <dbReference type="ChEBI" id="CHEBI:15589"/>
    </ligand>
</feature>
<dbReference type="PANTHER" id="PTHR23406">
    <property type="entry name" value="MALIC ENZYME-RELATED"/>
    <property type="match status" value="1"/>
</dbReference>
<feature type="binding site" evidence="8">
    <location>
        <position position="268"/>
    </location>
    <ligand>
        <name>NAD(+)</name>
        <dbReference type="ChEBI" id="CHEBI:57540"/>
    </ligand>
</feature>
<dbReference type="Gene3D" id="3.40.50.10380">
    <property type="entry name" value="Malic enzyme, N-terminal domain"/>
    <property type="match status" value="1"/>
</dbReference>
<dbReference type="CDD" id="cd05312">
    <property type="entry name" value="NAD_bind_1_malic_enz"/>
    <property type="match status" value="1"/>
</dbReference>
<dbReference type="InterPro" id="IPR036291">
    <property type="entry name" value="NAD(P)-bd_dom_sf"/>
</dbReference>
<evidence type="ECO:0000256" key="9">
    <source>
        <dbReference type="PIRSR" id="PIRSR000106-1"/>
    </source>
</evidence>
<evidence type="ECO:0000259" key="13">
    <source>
        <dbReference type="SMART" id="SM00919"/>
    </source>
</evidence>
<dbReference type="AlphaFoldDB" id="A0A7X0TT30"/>
<keyword evidence="4 8" id="KW-0560">Oxidoreductase</keyword>
<feature type="binding site" evidence="10">
    <location>
        <position position="416"/>
    </location>
    <ligand>
        <name>(S)-malate</name>
        <dbReference type="ChEBI" id="CHEBI:15589"/>
    </ligand>
</feature>
<feature type="binding site" evidence="8">
    <location>
        <position position="416"/>
    </location>
    <ligand>
        <name>NAD(+)</name>
        <dbReference type="ChEBI" id="CHEBI:57540"/>
    </ligand>
</feature>
<dbReference type="FunFam" id="3.40.50.720:FF:000055">
    <property type="entry name" value="NAD-dependent malic enzyme"/>
    <property type="match status" value="1"/>
</dbReference>
<evidence type="ECO:0000256" key="5">
    <source>
        <dbReference type="ARBA" id="ARBA00023027"/>
    </source>
</evidence>
<comment type="subunit">
    <text evidence="8">Homotetramer.</text>
</comment>
<dbReference type="InterPro" id="IPR037062">
    <property type="entry name" value="Malic_N_dom_sf"/>
</dbReference>
<evidence type="ECO:0000313" key="15">
    <source>
        <dbReference type="EMBL" id="MBB6542729.1"/>
    </source>
</evidence>
<dbReference type="PROSITE" id="PS00331">
    <property type="entry name" value="MALIC_ENZYMES"/>
    <property type="match status" value="1"/>
</dbReference>
<dbReference type="Gene3D" id="3.40.50.720">
    <property type="entry name" value="NAD(P)-binding Rossmann-like Domain"/>
    <property type="match status" value="1"/>
</dbReference>
<feature type="binding site" evidence="8 11">
    <location>
        <position position="244"/>
    </location>
    <ligand>
        <name>a divalent metal cation</name>
        <dbReference type="ChEBI" id="CHEBI:60240"/>
    </ligand>
</feature>
<evidence type="ECO:0000259" key="14">
    <source>
        <dbReference type="SMART" id="SM01274"/>
    </source>
</evidence>
<dbReference type="InterPro" id="IPR012301">
    <property type="entry name" value="Malic_N_dom"/>
</dbReference>
<comment type="catalytic activity">
    <reaction evidence="6 8">
        <text>oxaloacetate + H(+) = pyruvate + CO2</text>
        <dbReference type="Rhea" id="RHEA:15641"/>
        <dbReference type="ChEBI" id="CHEBI:15361"/>
        <dbReference type="ChEBI" id="CHEBI:15378"/>
        <dbReference type="ChEBI" id="CHEBI:16452"/>
        <dbReference type="ChEBI" id="CHEBI:16526"/>
        <dbReference type="EC" id="1.1.1.38"/>
    </reaction>
</comment>
<feature type="site" description="Important for activity" evidence="8">
    <location>
        <position position="268"/>
    </location>
</feature>
<dbReference type="HAMAP" id="MF_01619">
    <property type="entry name" value="NAD_malic_enz"/>
    <property type="match status" value="1"/>
</dbReference>
<dbReference type="InterPro" id="IPR023667">
    <property type="entry name" value="NAD_malic_enz_proteobac"/>
</dbReference>
<feature type="active site" description="Proton donor" evidence="8 9">
    <location>
        <position position="102"/>
    </location>
</feature>
<dbReference type="GO" id="GO:0004471">
    <property type="term" value="F:malate dehydrogenase (decarboxylating) (NAD+) activity"/>
    <property type="evidence" value="ECO:0007669"/>
    <property type="project" value="UniProtKB-UniRule"/>
</dbReference>
<gene>
    <name evidence="8" type="primary">maeA</name>
    <name evidence="15" type="ORF">HNQ55_001229</name>
</gene>
<evidence type="ECO:0000256" key="1">
    <source>
        <dbReference type="ARBA" id="ARBA00001936"/>
    </source>
</evidence>
<dbReference type="NCBIfam" id="NF010052">
    <property type="entry name" value="PRK13529.1"/>
    <property type="match status" value="1"/>
</dbReference>
<organism evidence="15 16">
    <name type="scientific">Thalassotalea piscium</name>
    <dbReference type="NCBI Taxonomy" id="1230533"/>
    <lineage>
        <taxon>Bacteria</taxon>
        <taxon>Pseudomonadati</taxon>
        <taxon>Pseudomonadota</taxon>
        <taxon>Gammaproteobacteria</taxon>
        <taxon>Alteromonadales</taxon>
        <taxon>Colwelliaceae</taxon>
        <taxon>Thalassotalea</taxon>
    </lineage>
</organism>
<dbReference type="RefSeq" id="WP_184423544.1">
    <property type="nucleotide sequence ID" value="NZ_AP027362.1"/>
</dbReference>
<sequence>MTTDIKRPLYIPYAGPTLLETPLLNKGSAFTARERQSFNLMGLLPPRYESIEEQVERAYMQYSSFETNLNKHIYLRAIQDNNETLFFKLIQAHITEMMPIIYTPTVGDACEQFSDIYRSSRGLFISYAERHNLDDILRNATKNKVKIIVVTDGERILGLGDQGIGGMGIPIGKLSLYTACGGISPAYSLPVMLDVGTNNEKLLNDPMYMGWRHKRIEQEQYDEFLDMFINAVKRRWPHVMLQFEDFAQPNAMPLLARYRDEICCFNDDIQGTASVSVGTLLAACRSKGALLSQQKVVFVGSGSAGCGIAEQIIAQMIKEGATPEQARSQVYMIDRFGLLTEGMVGLRDFQQALVQKASALGNWEISGDYATLLEVVREAKPDILIGVSGVAGLFTEEVIKTMKAHCELPIIFPLSNPVRQVEATPEQVIHWTDGEVIVATGSPFDSIEHKGKMYNVVQCNNSYIFPGIGLGVVSANINRITDEMLMVASETLAKASPLANTGTGDLLPPLTEIANLSKQIAFAIAKVAFEQNLALEISDEMLLEKIEQNFWSPAYREYRRISI</sequence>
<dbReference type="Pfam" id="PF03949">
    <property type="entry name" value="Malic_M"/>
    <property type="match status" value="1"/>
</dbReference>
<feature type="domain" description="Malic enzyme NAD-binding" evidence="13">
    <location>
        <begin position="269"/>
        <end position="529"/>
    </location>
</feature>
<dbReference type="EMBL" id="JACHHU010000007">
    <property type="protein sequence ID" value="MBB6542729.1"/>
    <property type="molecule type" value="Genomic_DNA"/>
</dbReference>
<feature type="binding site" evidence="10">
    <location>
        <position position="155"/>
    </location>
    <ligand>
        <name>(S)-malate</name>
        <dbReference type="ChEBI" id="CHEBI:15589"/>
    </ligand>
</feature>
<dbReference type="SMART" id="SM01274">
    <property type="entry name" value="malic"/>
    <property type="match status" value="1"/>
</dbReference>
<dbReference type="GO" id="GO:0006108">
    <property type="term" value="P:malate metabolic process"/>
    <property type="evidence" value="ECO:0007669"/>
    <property type="project" value="TreeGrafter"/>
</dbReference>
<dbReference type="FunFam" id="3.40.50.10380:FF:000001">
    <property type="entry name" value="NAD-dependent malic enzyme"/>
    <property type="match status" value="1"/>
</dbReference>
<evidence type="ECO:0000256" key="4">
    <source>
        <dbReference type="ARBA" id="ARBA00023002"/>
    </source>
</evidence>
<dbReference type="PRINTS" id="PR00072">
    <property type="entry name" value="MALOXRDTASE"/>
</dbReference>
<proteinExistence type="inferred from homology"/>
<dbReference type="InterPro" id="IPR046346">
    <property type="entry name" value="Aminoacid_DH-like_N_sf"/>
</dbReference>
<evidence type="ECO:0000256" key="10">
    <source>
        <dbReference type="PIRSR" id="PIRSR000106-2"/>
    </source>
</evidence>
<keyword evidence="5 8" id="KW-0520">NAD</keyword>
<evidence type="ECO:0000256" key="2">
    <source>
        <dbReference type="ARBA" id="ARBA00008785"/>
    </source>
</evidence>
<keyword evidence="3 8" id="KW-0479">Metal-binding</keyword>
<accession>A0A7X0TT30</accession>
<evidence type="ECO:0000256" key="3">
    <source>
        <dbReference type="ARBA" id="ARBA00022723"/>
    </source>
</evidence>
<dbReference type="PIRSF" id="PIRSF000106">
    <property type="entry name" value="ME"/>
    <property type="match status" value="1"/>
</dbReference>